<accession>D7G060</accession>
<dbReference type="Proteomes" id="UP000002630">
    <property type="component" value="Linkage Group LG07"/>
</dbReference>
<dbReference type="AlphaFoldDB" id="D7G060"/>
<dbReference type="InParanoid" id="D7G060"/>
<organism evidence="2 3">
    <name type="scientific">Ectocarpus siliculosus</name>
    <name type="common">Brown alga</name>
    <name type="synonym">Conferva siliculosa</name>
    <dbReference type="NCBI Taxonomy" id="2880"/>
    <lineage>
        <taxon>Eukaryota</taxon>
        <taxon>Sar</taxon>
        <taxon>Stramenopiles</taxon>
        <taxon>Ochrophyta</taxon>
        <taxon>PX clade</taxon>
        <taxon>Phaeophyceae</taxon>
        <taxon>Ectocarpales</taxon>
        <taxon>Ectocarpaceae</taxon>
        <taxon>Ectocarpus</taxon>
    </lineage>
</organism>
<protein>
    <submittedName>
        <fullName evidence="2">Uncharacterized protein</fullName>
    </submittedName>
</protein>
<dbReference type="EMBL" id="FN649732">
    <property type="protein sequence ID" value="CBJ32942.1"/>
    <property type="molecule type" value="Genomic_DNA"/>
</dbReference>
<keyword evidence="3" id="KW-1185">Reference proteome</keyword>
<feature type="region of interest" description="Disordered" evidence="1">
    <location>
        <begin position="1"/>
        <end position="58"/>
    </location>
</feature>
<dbReference type="EMBL" id="FN648591">
    <property type="protein sequence ID" value="CBJ32942.1"/>
    <property type="molecule type" value="Genomic_DNA"/>
</dbReference>
<gene>
    <name evidence="2" type="ORF">Esi_0394_0016</name>
</gene>
<sequence length="58" mass="6144">MMVDDGTTINGIMIDAPEQDNSGDPAGFPATWHGPPCSADEARSGVSHKKPSRRHIPS</sequence>
<evidence type="ECO:0000313" key="3">
    <source>
        <dbReference type="Proteomes" id="UP000002630"/>
    </source>
</evidence>
<reference evidence="2 3" key="1">
    <citation type="journal article" date="2010" name="Nature">
        <title>The Ectocarpus genome and the independent evolution of multicellularity in brown algae.</title>
        <authorList>
            <person name="Cock J.M."/>
            <person name="Sterck L."/>
            <person name="Rouze P."/>
            <person name="Scornet D."/>
            <person name="Allen A.E."/>
            <person name="Amoutzias G."/>
            <person name="Anthouard V."/>
            <person name="Artiguenave F."/>
            <person name="Aury J.M."/>
            <person name="Badger J.H."/>
            <person name="Beszteri B."/>
            <person name="Billiau K."/>
            <person name="Bonnet E."/>
            <person name="Bothwell J.H."/>
            <person name="Bowler C."/>
            <person name="Boyen C."/>
            <person name="Brownlee C."/>
            <person name="Carrano C.J."/>
            <person name="Charrier B."/>
            <person name="Cho G.Y."/>
            <person name="Coelho S.M."/>
            <person name="Collen J."/>
            <person name="Corre E."/>
            <person name="Da Silva C."/>
            <person name="Delage L."/>
            <person name="Delaroque N."/>
            <person name="Dittami S.M."/>
            <person name="Doulbeau S."/>
            <person name="Elias M."/>
            <person name="Farnham G."/>
            <person name="Gachon C.M."/>
            <person name="Gschloessl B."/>
            <person name="Heesch S."/>
            <person name="Jabbari K."/>
            <person name="Jubin C."/>
            <person name="Kawai H."/>
            <person name="Kimura K."/>
            <person name="Kloareg B."/>
            <person name="Kupper F.C."/>
            <person name="Lang D."/>
            <person name="Le Bail A."/>
            <person name="Leblanc C."/>
            <person name="Lerouge P."/>
            <person name="Lohr M."/>
            <person name="Lopez P.J."/>
            <person name="Martens C."/>
            <person name="Maumus F."/>
            <person name="Michel G."/>
            <person name="Miranda-Saavedra D."/>
            <person name="Morales J."/>
            <person name="Moreau H."/>
            <person name="Motomura T."/>
            <person name="Nagasato C."/>
            <person name="Napoli C.A."/>
            <person name="Nelson D.R."/>
            <person name="Nyvall-Collen P."/>
            <person name="Peters A.F."/>
            <person name="Pommier C."/>
            <person name="Potin P."/>
            <person name="Poulain J."/>
            <person name="Quesneville H."/>
            <person name="Read B."/>
            <person name="Rensing S.A."/>
            <person name="Ritter A."/>
            <person name="Rousvoal S."/>
            <person name="Samanta M."/>
            <person name="Samson G."/>
            <person name="Schroeder D.C."/>
            <person name="Segurens B."/>
            <person name="Strittmatter M."/>
            <person name="Tonon T."/>
            <person name="Tregear J.W."/>
            <person name="Valentin K."/>
            <person name="von Dassow P."/>
            <person name="Yamagishi T."/>
            <person name="Van de Peer Y."/>
            <person name="Wincker P."/>
        </authorList>
    </citation>
    <scope>NUCLEOTIDE SEQUENCE [LARGE SCALE GENOMIC DNA]</scope>
    <source>
        <strain evidence="3">Ec32 / CCAP1310/4</strain>
    </source>
</reference>
<proteinExistence type="predicted"/>
<feature type="compositionally biased region" description="Basic residues" evidence="1">
    <location>
        <begin position="46"/>
        <end position="58"/>
    </location>
</feature>
<evidence type="ECO:0000313" key="2">
    <source>
        <dbReference type="EMBL" id="CBJ32942.1"/>
    </source>
</evidence>
<evidence type="ECO:0000256" key="1">
    <source>
        <dbReference type="SAM" id="MobiDB-lite"/>
    </source>
</evidence>
<name>D7G060_ECTSI</name>